<dbReference type="EMBL" id="JACGCM010002781">
    <property type="protein sequence ID" value="KAF6135656.1"/>
    <property type="molecule type" value="Genomic_DNA"/>
</dbReference>
<gene>
    <name evidence="7" type="ORF">GIB67_028227</name>
</gene>
<keyword evidence="5" id="KW-0472">Membrane</keyword>
<comment type="caution">
    <text evidence="7">The sequence shown here is derived from an EMBL/GenBank/DDBJ whole genome shotgun (WGS) entry which is preliminary data.</text>
</comment>
<keyword evidence="2" id="KW-0812">Transmembrane</keyword>
<evidence type="ECO:0000256" key="5">
    <source>
        <dbReference type="ARBA" id="ARBA00023136"/>
    </source>
</evidence>
<sequence>MVVQQSLELSKDSYDDDGHYIRTGRNQTWMCGFLQYLIMFRTGIAYVITTSICMRAIQRSNCFYKEGHAAPCAYGDAFYMLLFGADQIFISQIPHFHNMPTSHYCEGTIQVVIRFVVHRQDINPHLIPWFKVVSQTLRFVYDVVGNDTTDDFEDVGHSTSIRAMMDEYYVEQIDSSAKQKSTPSKQAATI</sequence>
<dbReference type="AlphaFoldDB" id="A0A7J7KZ62"/>
<name>A0A7J7KZ62_9MAGN</name>
<proteinExistence type="predicted"/>
<evidence type="ECO:0000256" key="2">
    <source>
        <dbReference type="ARBA" id="ARBA00022692"/>
    </source>
</evidence>
<feature type="domain" description="Amino acid transporter transmembrane" evidence="6">
    <location>
        <begin position="10"/>
        <end position="99"/>
    </location>
</feature>
<dbReference type="GO" id="GO:0006865">
    <property type="term" value="P:amino acid transport"/>
    <property type="evidence" value="ECO:0007669"/>
    <property type="project" value="UniProtKB-KW"/>
</dbReference>
<dbReference type="InterPro" id="IPR036400">
    <property type="entry name" value="Cyt_B5-like_heme/steroid_sf"/>
</dbReference>
<comment type="subcellular location">
    <subcellularLocation>
        <location evidence="1">Membrane</location>
    </subcellularLocation>
</comment>
<organism evidence="7 8">
    <name type="scientific">Kingdonia uniflora</name>
    <dbReference type="NCBI Taxonomy" id="39325"/>
    <lineage>
        <taxon>Eukaryota</taxon>
        <taxon>Viridiplantae</taxon>
        <taxon>Streptophyta</taxon>
        <taxon>Embryophyta</taxon>
        <taxon>Tracheophyta</taxon>
        <taxon>Spermatophyta</taxon>
        <taxon>Magnoliopsida</taxon>
        <taxon>Ranunculales</taxon>
        <taxon>Circaeasteraceae</taxon>
        <taxon>Kingdonia</taxon>
    </lineage>
</organism>
<evidence type="ECO:0000256" key="4">
    <source>
        <dbReference type="ARBA" id="ARBA00022989"/>
    </source>
</evidence>
<evidence type="ECO:0000256" key="1">
    <source>
        <dbReference type="ARBA" id="ARBA00004370"/>
    </source>
</evidence>
<evidence type="ECO:0000259" key="6">
    <source>
        <dbReference type="Pfam" id="PF01490"/>
    </source>
</evidence>
<keyword evidence="3" id="KW-0813">Transport</keyword>
<keyword evidence="8" id="KW-1185">Reference proteome</keyword>
<evidence type="ECO:0000313" key="7">
    <source>
        <dbReference type="EMBL" id="KAF6135656.1"/>
    </source>
</evidence>
<dbReference type="Pfam" id="PF01490">
    <property type="entry name" value="Aa_trans"/>
    <property type="match status" value="1"/>
</dbReference>
<reference evidence="7 8" key="1">
    <citation type="journal article" date="2020" name="IScience">
        <title>Genome Sequencing of the Endangered Kingdonia uniflora (Circaeasteraceae, Ranunculales) Reveals Potential Mechanisms of Evolutionary Specialization.</title>
        <authorList>
            <person name="Sun Y."/>
            <person name="Deng T."/>
            <person name="Zhang A."/>
            <person name="Moore M.J."/>
            <person name="Landis J.B."/>
            <person name="Lin N."/>
            <person name="Zhang H."/>
            <person name="Zhang X."/>
            <person name="Huang J."/>
            <person name="Zhang X."/>
            <person name="Sun H."/>
            <person name="Wang H."/>
        </authorList>
    </citation>
    <scope>NUCLEOTIDE SEQUENCE [LARGE SCALE GENOMIC DNA]</scope>
    <source>
        <strain evidence="7">TB1705</strain>
        <tissue evidence="7">Leaf</tissue>
    </source>
</reference>
<accession>A0A7J7KZ62</accession>
<dbReference type="InterPro" id="IPR013057">
    <property type="entry name" value="AA_transpt_TM"/>
</dbReference>
<dbReference type="Proteomes" id="UP000541444">
    <property type="component" value="Unassembled WGS sequence"/>
</dbReference>
<keyword evidence="4" id="KW-1133">Transmembrane helix</keyword>
<dbReference type="GO" id="GO:0016020">
    <property type="term" value="C:membrane"/>
    <property type="evidence" value="ECO:0007669"/>
    <property type="project" value="UniProtKB-SubCell"/>
</dbReference>
<evidence type="ECO:0000313" key="8">
    <source>
        <dbReference type="Proteomes" id="UP000541444"/>
    </source>
</evidence>
<dbReference type="SUPFAM" id="SSF55856">
    <property type="entry name" value="Cytochrome b5-like heme/steroid binding domain"/>
    <property type="match status" value="1"/>
</dbReference>
<dbReference type="OrthoDB" id="260519at2759"/>
<dbReference type="Gene3D" id="3.10.120.10">
    <property type="entry name" value="Cytochrome b5-like heme/steroid binding domain"/>
    <property type="match status" value="1"/>
</dbReference>
<protein>
    <recommendedName>
        <fullName evidence="6">Amino acid transporter transmembrane domain-containing protein</fullName>
    </recommendedName>
</protein>
<keyword evidence="3" id="KW-0029">Amino-acid transport</keyword>
<evidence type="ECO:0000256" key="3">
    <source>
        <dbReference type="ARBA" id="ARBA00022970"/>
    </source>
</evidence>